<reference evidence="17 18" key="1">
    <citation type="submission" date="2020-08" db="EMBL/GenBank/DDBJ databases">
        <title>Bridging the membrane lipid divide: bacteria of the FCB group superphylum have the potential to synthesize archaeal ether lipids.</title>
        <authorList>
            <person name="Villanueva L."/>
            <person name="Von Meijenfeldt F.A.B."/>
            <person name="Westbye A.B."/>
            <person name="Yadav S."/>
            <person name="Hopmans E.C."/>
            <person name="Dutilh B.E."/>
            <person name="Sinninghe Damste J.S."/>
        </authorList>
    </citation>
    <scope>NUCLEOTIDE SEQUENCE [LARGE SCALE GENOMIC DNA]</scope>
    <source>
        <strain evidence="17">NIOZ-UU30</strain>
    </source>
</reference>
<keyword evidence="12 15" id="KW-0460">Magnesium</keyword>
<dbReference type="InterPro" id="IPR000836">
    <property type="entry name" value="PRTase_dom"/>
</dbReference>
<keyword evidence="11 15" id="KW-0547">Nucleotide-binding</keyword>
<comment type="cofactor">
    <cofactor evidence="1 15">
        <name>Mg(2+)</name>
        <dbReference type="ChEBI" id="CHEBI:18420"/>
    </cofactor>
</comment>
<dbReference type="GO" id="GO:0006166">
    <property type="term" value="P:purine ribonucleoside salvage"/>
    <property type="evidence" value="ECO:0007669"/>
    <property type="project" value="UniProtKB-KW"/>
</dbReference>
<evidence type="ECO:0000313" key="17">
    <source>
        <dbReference type="EMBL" id="MBC8361844.1"/>
    </source>
</evidence>
<organism evidence="17 18">
    <name type="scientific">Candidatus Desulfatibia profunda</name>
    <dbReference type="NCBI Taxonomy" id="2841695"/>
    <lineage>
        <taxon>Bacteria</taxon>
        <taxon>Pseudomonadati</taxon>
        <taxon>Thermodesulfobacteriota</taxon>
        <taxon>Desulfobacteria</taxon>
        <taxon>Desulfobacterales</taxon>
        <taxon>Desulfobacterales incertae sedis</taxon>
        <taxon>Candidatus Desulfatibia</taxon>
    </lineage>
</organism>
<evidence type="ECO:0000256" key="13">
    <source>
        <dbReference type="ARBA" id="ARBA00048811"/>
    </source>
</evidence>
<dbReference type="GO" id="GO:0004422">
    <property type="term" value="F:hypoxanthine phosphoribosyltransferase activity"/>
    <property type="evidence" value="ECO:0007669"/>
    <property type="project" value="InterPro"/>
</dbReference>
<dbReference type="GO" id="GO:0052657">
    <property type="term" value="F:guanine phosphoribosyltransferase activity"/>
    <property type="evidence" value="ECO:0007669"/>
    <property type="project" value="UniProtKB-ARBA"/>
</dbReference>
<evidence type="ECO:0000313" key="18">
    <source>
        <dbReference type="Proteomes" id="UP000603434"/>
    </source>
</evidence>
<dbReference type="UniPathway" id="UPA00591">
    <property type="reaction ID" value="UER00648"/>
</dbReference>
<dbReference type="GO" id="GO:0032264">
    <property type="term" value="P:IMP salvage"/>
    <property type="evidence" value="ECO:0007669"/>
    <property type="project" value="UniProtKB-UniPathway"/>
</dbReference>
<comment type="catalytic activity">
    <reaction evidence="14">
        <text>IMP + diphosphate = hypoxanthine + 5-phospho-alpha-D-ribose 1-diphosphate</text>
        <dbReference type="Rhea" id="RHEA:17973"/>
        <dbReference type="ChEBI" id="CHEBI:17368"/>
        <dbReference type="ChEBI" id="CHEBI:33019"/>
        <dbReference type="ChEBI" id="CHEBI:58017"/>
        <dbReference type="ChEBI" id="CHEBI:58053"/>
        <dbReference type="EC" id="2.4.2.8"/>
    </reaction>
    <physiologicalReaction direction="right-to-left" evidence="14">
        <dbReference type="Rhea" id="RHEA:17975"/>
    </physiologicalReaction>
</comment>
<evidence type="ECO:0000256" key="3">
    <source>
        <dbReference type="ARBA" id="ARBA00004669"/>
    </source>
</evidence>
<dbReference type="GO" id="GO:0046100">
    <property type="term" value="P:hypoxanthine metabolic process"/>
    <property type="evidence" value="ECO:0007669"/>
    <property type="project" value="TreeGrafter"/>
</dbReference>
<dbReference type="AlphaFoldDB" id="A0A8J6NNU0"/>
<evidence type="ECO:0000256" key="11">
    <source>
        <dbReference type="ARBA" id="ARBA00022741"/>
    </source>
</evidence>
<dbReference type="GO" id="GO:0000166">
    <property type="term" value="F:nucleotide binding"/>
    <property type="evidence" value="ECO:0007669"/>
    <property type="project" value="UniProtKB-KW"/>
</dbReference>
<accession>A0A8J6NNU0</accession>
<dbReference type="EMBL" id="JACNJH010000155">
    <property type="protein sequence ID" value="MBC8361844.1"/>
    <property type="molecule type" value="Genomic_DNA"/>
</dbReference>
<comment type="subcellular location">
    <subcellularLocation>
        <location evidence="2 15">Cytoplasm</location>
    </subcellularLocation>
</comment>
<comment type="similarity">
    <text evidence="4 15">Belongs to the purine/pyrimidine phosphoribosyltransferase family.</text>
</comment>
<dbReference type="GO" id="GO:0032263">
    <property type="term" value="P:GMP salvage"/>
    <property type="evidence" value="ECO:0007669"/>
    <property type="project" value="TreeGrafter"/>
</dbReference>
<dbReference type="EC" id="2.4.2.8" evidence="5 15"/>
<gene>
    <name evidence="17" type="primary">hpt</name>
    <name evidence="17" type="ORF">H8E23_10645</name>
</gene>
<dbReference type="PANTHER" id="PTHR43340">
    <property type="entry name" value="HYPOXANTHINE-GUANINE PHOSPHORIBOSYLTRANSFERASE"/>
    <property type="match status" value="1"/>
</dbReference>
<protein>
    <recommendedName>
        <fullName evidence="5 15">Hypoxanthine phosphoribosyltransferase</fullName>
        <ecNumber evidence="5 15">2.4.2.8</ecNumber>
    </recommendedName>
</protein>
<evidence type="ECO:0000256" key="2">
    <source>
        <dbReference type="ARBA" id="ARBA00004496"/>
    </source>
</evidence>
<dbReference type="GO" id="GO:0005829">
    <property type="term" value="C:cytosol"/>
    <property type="evidence" value="ECO:0007669"/>
    <property type="project" value="TreeGrafter"/>
</dbReference>
<evidence type="ECO:0000256" key="9">
    <source>
        <dbReference type="ARBA" id="ARBA00022723"/>
    </source>
</evidence>
<dbReference type="FunFam" id="3.40.50.2020:FF:000006">
    <property type="entry name" value="Hypoxanthine phosphoribosyltransferase"/>
    <property type="match status" value="1"/>
</dbReference>
<dbReference type="PANTHER" id="PTHR43340:SF1">
    <property type="entry name" value="HYPOXANTHINE PHOSPHORIBOSYLTRANSFERASE"/>
    <property type="match status" value="1"/>
</dbReference>
<name>A0A8J6NNU0_9BACT</name>
<comment type="pathway">
    <text evidence="3 15">Purine metabolism; IMP biosynthesis via salvage pathway; IMP from hypoxanthine: step 1/1.</text>
</comment>
<feature type="domain" description="Phosphoribosyltransferase" evidence="16">
    <location>
        <begin position="12"/>
        <end position="157"/>
    </location>
</feature>
<evidence type="ECO:0000256" key="12">
    <source>
        <dbReference type="ARBA" id="ARBA00022842"/>
    </source>
</evidence>
<dbReference type="InterPro" id="IPR050408">
    <property type="entry name" value="HGPRT"/>
</dbReference>
<keyword evidence="8 15" id="KW-0808">Transferase</keyword>
<evidence type="ECO:0000256" key="1">
    <source>
        <dbReference type="ARBA" id="ARBA00001946"/>
    </source>
</evidence>
<dbReference type="Pfam" id="PF00156">
    <property type="entry name" value="Pribosyltran"/>
    <property type="match status" value="1"/>
</dbReference>
<evidence type="ECO:0000256" key="5">
    <source>
        <dbReference type="ARBA" id="ARBA00011895"/>
    </source>
</evidence>
<dbReference type="CDD" id="cd06223">
    <property type="entry name" value="PRTases_typeI"/>
    <property type="match status" value="1"/>
</dbReference>
<dbReference type="GO" id="GO:0000287">
    <property type="term" value="F:magnesium ion binding"/>
    <property type="evidence" value="ECO:0007669"/>
    <property type="project" value="TreeGrafter"/>
</dbReference>
<evidence type="ECO:0000256" key="8">
    <source>
        <dbReference type="ARBA" id="ARBA00022679"/>
    </source>
</evidence>
<dbReference type="InterPro" id="IPR029057">
    <property type="entry name" value="PRTase-like"/>
</dbReference>
<comment type="caution">
    <text evidence="17">The sequence shown here is derived from an EMBL/GenBank/DDBJ whole genome shotgun (WGS) entry which is preliminary data.</text>
</comment>
<keyword evidence="9 15" id="KW-0479">Metal-binding</keyword>
<dbReference type="SUPFAM" id="SSF53271">
    <property type="entry name" value="PRTase-like"/>
    <property type="match status" value="1"/>
</dbReference>
<dbReference type="Gene3D" id="3.40.50.2020">
    <property type="match status" value="1"/>
</dbReference>
<comment type="catalytic activity">
    <reaction evidence="13">
        <text>GMP + diphosphate = guanine + 5-phospho-alpha-D-ribose 1-diphosphate</text>
        <dbReference type="Rhea" id="RHEA:25424"/>
        <dbReference type="ChEBI" id="CHEBI:16235"/>
        <dbReference type="ChEBI" id="CHEBI:33019"/>
        <dbReference type="ChEBI" id="CHEBI:58017"/>
        <dbReference type="ChEBI" id="CHEBI:58115"/>
        <dbReference type="EC" id="2.4.2.8"/>
    </reaction>
    <physiologicalReaction direction="right-to-left" evidence="13">
        <dbReference type="Rhea" id="RHEA:25426"/>
    </physiologicalReaction>
</comment>
<dbReference type="NCBIfam" id="TIGR01203">
    <property type="entry name" value="HGPRTase"/>
    <property type="match status" value="1"/>
</dbReference>
<evidence type="ECO:0000256" key="4">
    <source>
        <dbReference type="ARBA" id="ARBA00008391"/>
    </source>
</evidence>
<proteinExistence type="inferred from homology"/>
<sequence length="172" mass="19361">MPEFIPVLGKNEIQNIVAQIARKISSDYQGQELILIGVLKGAFIFLSDLVRHLSIPVKVDFVGVSSYGSGTTSSGIIRLTRKVEIDLTNKDVLVIEDIVDTGLTLTYIVDYLKTFSPKTVKVCALLDKRERRSQTIKIDYACHVVSEGFLVGYGLDYNEDYRELPEVYHLKF</sequence>
<dbReference type="InterPro" id="IPR005904">
    <property type="entry name" value="Hxn_phspho_trans"/>
</dbReference>
<dbReference type="GO" id="GO:0006178">
    <property type="term" value="P:guanine salvage"/>
    <property type="evidence" value="ECO:0007669"/>
    <property type="project" value="TreeGrafter"/>
</dbReference>
<evidence type="ECO:0000256" key="14">
    <source>
        <dbReference type="ARBA" id="ARBA00049402"/>
    </source>
</evidence>
<keyword evidence="10 15" id="KW-0660">Purine salvage</keyword>
<evidence type="ECO:0000256" key="6">
    <source>
        <dbReference type="ARBA" id="ARBA00022490"/>
    </source>
</evidence>
<evidence type="ECO:0000256" key="10">
    <source>
        <dbReference type="ARBA" id="ARBA00022726"/>
    </source>
</evidence>
<evidence type="ECO:0000259" key="16">
    <source>
        <dbReference type="Pfam" id="PF00156"/>
    </source>
</evidence>
<evidence type="ECO:0000256" key="7">
    <source>
        <dbReference type="ARBA" id="ARBA00022676"/>
    </source>
</evidence>
<evidence type="ECO:0000256" key="15">
    <source>
        <dbReference type="RuleBase" id="RU364099"/>
    </source>
</evidence>
<dbReference type="Proteomes" id="UP000603434">
    <property type="component" value="Unassembled WGS sequence"/>
</dbReference>
<keyword evidence="7 15" id="KW-0328">Glycosyltransferase</keyword>
<keyword evidence="6 15" id="KW-0963">Cytoplasm</keyword>